<sequence length="127" mass="13345">WLGSAGHPQDTLAQCRRVVGALRIGAAASPRGVCEYTTAHVNSSSQLQLRLSSSRSLPAHSTCQHLLTALLPDMPHVPKHTRASRANGAKSQAGHEAAKSMEQLTATHVALTVAHAALTAELLSSQQ</sequence>
<gene>
    <name evidence="2" type="ORF">HaLaN_22237</name>
</gene>
<reference evidence="2 3" key="1">
    <citation type="submission" date="2020-02" db="EMBL/GenBank/DDBJ databases">
        <title>Draft genome sequence of Haematococcus lacustris strain NIES-144.</title>
        <authorList>
            <person name="Morimoto D."/>
            <person name="Nakagawa S."/>
            <person name="Yoshida T."/>
            <person name="Sawayama S."/>
        </authorList>
    </citation>
    <scope>NUCLEOTIDE SEQUENCE [LARGE SCALE GENOMIC DNA]</scope>
    <source>
        <strain evidence="2 3">NIES-144</strain>
    </source>
</reference>
<dbReference type="Proteomes" id="UP000485058">
    <property type="component" value="Unassembled WGS sequence"/>
</dbReference>
<accession>A0A699ZTC3</accession>
<dbReference type="AlphaFoldDB" id="A0A699ZTC3"/>
<evidence type="ECO:0000313" key="2">
    <source>
        <dbReference type="EMBL" id="GFH24440.1"/>
    </source>
</evidence>
<feature type="non-terminal residue" evidence="2">
    <location>
        <position position="1"/>
    </location>
</feature>
<keyword evidence="3" id="KW-1185">Reference proteome</keyword>
<feature type="region of interest" description="Disordered" evidence="1">
    <location>
        <begin position="75"/>
        <end position="100"/>
    </location>
</feature>
<evidence type="ECO:0000313" key="3">
    <source>
        <dbReference type="Proteomes" id="UP000485058"/>
    </source>
</evidence>
<comment type="caution">
    <text evidence="2">The sequence shown here is derived from an EMBL/GenBank/DDBJ whole genome shotgun (WGS) entry which is preliminary data.</text>
</comment>
<evidence type="ECO:0000256" key="1">
    <source>
        <dbReference type="SAM" id="MobiDB-lite"/>
    </source>
</evidence>
<feature type="non-terminal residue" evidence="2">
    <location>
        <position position="127"/>
    </location>
</feature>
<protein>
    <submittedName>
        <fullName evidence="2">Uncharacterized protein</fullName>
    </submittedName>
</protein>
<proteinExistence type="predicted"/>
<name>A0A699ZTC3_HAELA</name>
<dbReference type="EMBL" id="BLLF01002537">
    <property type="protein sequence ID" value="GFH24440.1"/>
    <property type="molecule type" value="Genomic_DNA"/>
</dbReference>
<organism evidence="2 3">
    <name type="scientific">Haematococcus lacustris</name>
    <name type="common">Green alga</name>
    <name type="synonym">Haematococcus pluvialis</name>
    <dbReference type="NCBI Taxonomy" id="44745"/>
    <lineage>
        <taxon>Eukaryota</taxon>
        <taxon>Viridiplantae</taxon>
        <taxon>Chlorophyta</taxon>
        <taxon>core chlorophytes</taxon>
        <taxon>Chlorophyceae</taxon>
        <taxon>CS clade</taxon>
        <taxon>Chlamydomonadales</taxon>
        <taxon>Haematococcaceae</taxon>
        <taxon>Haematococcus</taxon>
    </lineage>
</organism>